<dbReference type="InterPro" id="IPR009080">
    <property type="entry name" value="tRNAsynth_Ia_anticodon-bd"/>
</dbReference>
<comment type="similarity">
    <text evidence="10">Belongs to the class-I aminoacyl-tRNA synthetase family. ValS type 1 subfamily.</text>
</comment>
<dbReference type="PRINTS" id="PR00986">
    <property type="entry name" value="TRNASYNTHVAL"/>
</dbReference>
<dbReference type="CDD" id="cd00817">
    <property type="entry name" value="ValRS_core"/>
    <property type="match status" value="1"/>
</dbReference>
<dbReference type="HOGENOM" id="CLU_001493_0_2_10"/>
<feature type="domain" description="Aminoacyl-tRNA synthetase class Ia" evidence="11">
    <location>
        <begin position="15"/>
        <end position="567"/>
    </location>
</feature>
<dbReference type="PANTHER" id="PTHR11946:SF109">
    <property type="entry name" value="VALINE--TRNA LIGASE"/>
    <property type="match status" value="1"/>
</dbReference>
<dbReference type="Gene3D" id="1.10.730.10">
    <property type="entry name" value="Isoleucyl-tRNA Synthetase, Domain 1"/>
    <property type="match status" value="1"/>
</dbReference>
<dbReference type="GO" id="GO:0004832">
    <property type="term" value="F:valine-tRNA ligase activity"/>
    <property type="evidence" value="ECO:0007669"/>
    <property type="project" value="UniProtKB-UniRule"/>
</dbReference>
<dbReference type="GO" id="GO:0005524">
    <property type="term" value="F:ATP binding"/>
    <property type="evidence" value="ECO:0007669"/>
    <property type="project" value="UniProtKB-UniRule"/>
</dbReference>
<keyword evidence="6 10" id="KW-0067">ATP-binding</keyword>
<dbReference type="NCBIfam" id="TIGR00422">
    <property type="entry name" value="valS"/>
    <property type="match status" value="1"/>
</dbReference>
<reference evidence="13 14" key="1">
    <citation type="journal article" date="2013" name="Environ. Microbiol.">
        <title>The nutrient supplying capabilities of Uzinura, an endosymbiont of armoured scale insects.</title>
        <authorList>
            <person name="Sabree Z.L."/>
            <person name="Huang C.Y."/>
            <person name="Okusu A."/>
            <person name="Moran N.A."/>
            <person name="Normark B.B."/>
        </authorList>
    </citation>
    <scope>NUCLEOTIDE SEQUENCE [LARGE SCALE GENOMIC DNA]</scope>
    <source>
        <strain evidence="13 14">ASNER</strain>
    </source>
</reference>
<dbReference type="InterPro" id="IPR002300">
    <property type="entry name" value="aa-tRNA-synth_Ia"/>
</dbReference>
<feature type="domain" description="Methionyl/Valyl/Leucyl/Isoleucyl-tRNA synthetase anticodon-binding" evidence="12">
    <location>
        <begin position="613"/>
        <end position="749"/>
    </location>
</feature>
<dbReference type="SUPFAM" id="SSF50677">
    <property type="entry name" value="ValRS/IleRS/LeuRS editing domain"/>
    <property type="match status" value="1"/>
</dbReference>
<dbReference type="InterPro" id="IPR001412">
    <property type="entry name" value="aa-tRNA-synth_I_CS"/>
</dbReference>
<dbReference type="FunFam" id="3.40.50.620:FF:000032">
    <property type="entry name" value="Valine--tRNA ligase"/>
    <property type="match status" value="1"/>
</dbReference>
<evidence type="ECO:0000256" key="6">
    <source>
        <dbReference type="ARBA" id="ARBA00022840"/>
    </source>
</evidence>
<dbReference type="CDD" id="cd07962">
    <property type="entry name" value="Anticodon_Ia_Val"/>
    <property type="match status" value="1"/>
</dbReference>
<dbReference type="STRING" id="1133592.ASNER_179"/>
<evidence type="ECO:0000313" key="14">
    <source>
        <dbReference type="Proteomes" id="UP000011174"/>
    </source>
</evidence>
<dbReference type="InterPro" id="IPR014729">
    <property type="entry name" value="Rossmann-like_a/b/a_fold"/>
</dbReference>
<comment type="domain">
    <text evidence="10">ValRS has two distinct active sites: one for aminoacylation and one for editing. The misactivated threonine is translocated from the active site to the editing site.</text>
</comment>
<dbReference type="GO" id="GO:0006438">
    <property type="term" value="P:valyl-tRNA aminoacylation"/>
    <property type="evidence" value="ECO:0007669"/>
    <property type="project" value="UniProtKB-UniRule"/>
</dbReference>
<keyword evidence="3 10" id="KW-0963">Cytoplasm</keyword>
<feature type="short sequence motif" description="'HIGH' region" evidence="10">
    <location>
        <begin position="43"/>
        <end position="53"/>
    </location>
</feature>
<dbReference type="EMBL" id="CP003263">
    <property type="protein sequence ID" value="AGC66939.1"/>
    <property type="molecule type" value="Genomic_DNA"/>
</dbReference>
<sequence length="829" mass="98004">MAQYSLYNHQFVEEKIYNYWIKKGYFYSVPNEKPSYTIVIPPPNVTGGLHIGHLLNNTIQDVLVRWSRMKGYNVCWMPGTDHASIATETKVISQLYKENKTKYKLGRDYFLERSWEWAYKQEYIILNQLQKLGCSCDWKRTSFTLDQERERSVTHCFVELYRRGLIYRDYRMVNWDANAKTTISNEEVIYQEQKGSLYYIQYTILGIVEGSIVVTTTRPETILGDTGICIHPTDNRYTLLIGKQVIIPIADRIVPIIDDEYVDKSFGAGALKITPSHDENDAILASIHSLDFIDIFNEDGTINKNGVHYIRKDRFKVRKEIVEELHKKGLLVKIETYSHRVAISERTHSIIETRRSVQWFLKIKDLAKPAISAVMIGDIRFHPKPFKNLYLHWMKNIQDWNISRQLWWGHRIPVYFYGTHLKEYVVAETKKEAIELVRNKTVSVENLIQDEDVLDTWFSSWIWPISVFNGIRIPKNPNIQYYYPTKDLITGPDILFFWVARMIMAGYAFLKKKPFDNVYFTGIVRDSKGRKMSKSLGNSPDPIKLIKKYGSDGVRMGLLLSPQSGNDLSFNEELCLHGRNFTNKLWNAFRFIHLLKIDNTIETPYYSHLAIDWFEHLLSKKRNYIEQNLKSYSIFRALNNIYNLIWHDFCSWFLEIIKPITDTVISQFVLSKTLLFFEDILKLLHPYSPYITEKIWHIIRNRSDTESLIICHWPLLRDICYKQIIEDFKSAEKLLISIRNVRKNHGFSLKSYSYLFFDKQKKRFYAVALKLANISHIHFLSEKPIFSQLSFLIESQEYFIFFLLQKKKKILKKEKSNKNILNTIMYFYQ</sequence>
<name>L7VJT1_9FLAO</name>
<keyword evidence="5 10" id="KW-0547">Nucleotide-binding</keyword>
<comment type="domain">
    <text evidence="10">The C-terminal coiled-coil domain is crucial for aminoacylation activity.</text>
</comment>
<keyword evidence="14" id="KW-1185">Reference proteome</keyword>
<proteinExistence type="inferred from homology"/>
<dbReference type="PATRIC" id="fig|1133592.3.peg.167"/>
<evidence type="ECO:0000259" key="11">
    <source>
        <dbReference type="Pfam" id="PF00133"/>
    </source>
</evidence>
<evidence type="ECO:0000256" key="8">
    <source>
        <dbReference type="ARBA" id="ARBA00023054"/>
    </source>
</evidence>
<evidence type="ECO:0000256" key="1">
    <source>
        <dbReference type="ARBA" id="ARBA00004496"/>
    </source>
</evidence>
<evidence type="ECO:0000256" key="2">
    <source>
        <dbReference type="ARBA" id="ARBA00011245"/>
    </source>
</evidence>
<dbReference type="InterPro" id="IPR033705">
    <property type="entry name" value="Anticodon_Ia_Val"/>
</dbReference>
<evidence type="ECO:0000313" key="13">
    <source>
        <dbReference type="EMBL" id="AGC66939.1"/>
    </source>
</evidence>
<keyword evidence="7 10" id="KW-0648">Protein biosynthesis</keyword>
<evidence type="ECO:0000256" key="9">
    <source>
        <dbReference type="ARBA" id="ARBA00023146"/>
    </source>
</evidence>
<evidence type="ECO:0000256" key="10">
    <source>
        <dbReference type="HAMAP-Rule" id="MF_02004"/>
    </source>
</evidence>
<dbReference type="KEGG" id="udi:ASNER_179"/>
<dbReference type="SUPFAM" id="SSF52374">
    <property type="entry name" value="Nucleotidylyl transferase"/>
    <property type="match status" value="1"/>
</dbReference>
<dbReference type="InterPro" id="IPR013155">
    <property type="entry name" value="M/V/L/I-tRNA-synth_anticd-bd"/>
</dbReference>
<dbReference type="Gene3D" id="3.90.740.10">
    <property type="entry name" value="Valyl/Leucyl/Isoleucyl-tRNA synthetase, editing domain"/>
    <property type="match status" value="1"/>
</dbReference>
<dbReference type="GO" id="GO:0002161">
    <property type="term" value="F:aminoacyl-tRNA deacylase activity"/>
    <property type="evidence" value="ECO:0007669"/>
    <property type="project" value="InterPro"/>
</dbReference>
<evidence type="ECO:0000259" key="12">
    <source>
        <dbReference type="Pfam" id="PF08264"/>
    </source>
</evidence>
<accession>L7VJT1</accession>
<evidence type="ECO:0000256" key="5">
    <source>
        <dbReference type="ARBA" id="ARBA00022741"/>
    </source>
</evidence>
<organism evidence="13 14">
    <name type="scientific">Candidatus Uzinura diaspidicola str. ASNER</name>
    <dbReference type="NCBI Taxonomy" id="1133592"/>
    <lineage>
        <taxon>Bacteria</taxon>
        <taxon>Pseudomonadati</taxon>
        <taxon>Bacteroidota</taxon>
        <taxon>Flavobacteriia</taxon>
        <taxon>Flavobacteriales</taxon>
        <taxon>Candidatus Uzinura</taxon>
    </lineage>
</organism>
<dbReference type="SUPFAM" id="SSF47323">
    <property type="entry name" value="Anticodon-binding domain of a subclass of class I aminoacyl-tRNA synthetases"/>
    <property type="match status" value="1"/>
</dbReference>
<protein>
    <recommendedName>
        <fullName evidence="10">Valine--tRNA ligase</fullName>
        <ecNumber evidence="10">6.1.1.9</ecNumber>
    </recommendedName>
    <alternativeName>
        <fullName evidence="10">Valyl-tRNA synthetase</fullName>
        <shortName evidence="10">ValRS</shortName>
    </alternativeName>
</protein>
<dbReference type="InterPro" id="IPR002303">
    <property type="entry name" value="Valyl-tRNA_ligase"/>
</dbReference>
<keyword evidence="8 10" id="KW-0175">Coiled coil</keyword>
<comment type="function">
    <text evidence="10">Catalyzes the attachment of valine to tRNA(Val). As ValRS can inadvertently accommodate and process structurally similar amino acids such as threonine, to avoid such errors, it has a 'posttransfer' editing activity that hydrolyzes mischarged Thr-tRNA(Val) in a tRNA-dependent manner.</text>
</comment>
<feature type="short sequence motif" description="'KMSKS' region" evidence="10">
    <location>
        <begin position="531"/>
        <end position="535"/>
    </location>
</feature>
<dbReference type="Pfam" id="PF08264">
    <property type="entry name" value="Anticodon_1"/>
    <property type="match status" value="1"/>
</dbReference>
<dbReference type="PANTHER" id="PTHR11946">
    <property type="entry name" value="VALYL-TRNA SYNTHETASES"/>
    <property type="match status" value="1"/>
</dbReference>
<dbReference type="Gene3D" id="3.40.50.620">
    <property type="entry name" value="HUPs"/>
    <property type="match status" value="2"/>
</dbReference>
<dbReference type="GO" id="GO:0005829">
    <property type="term" value="C:cytosol"/>
    <property type="evidence" value="ECO:0007669"/>
    <property type="project" value="TreeGrafter"/>
</dbReference>
<feature type="binding site" evidence="10">
    <location>
        <position position="534"/>
    </location>
    <ligand>
        <name>ATP</name>
        <dbReference type="ChEBI" id="CHEBI:30616"/>
    </ligand>
</feature>
<keyword evidence="4 10" id="KW-0436">Ligase</keyword>
<dbReference type="EC" id="6.1.1.9" evidence="10"/>
<gene>
    <name evidence="10 13" type="primary">valS</name>
    <name evidence="13" type="ORF">ASNER_179</name>
</gene>
<dbReference type="PROSITE" id="PS00178">
    <property type="entry name" value="AA_TRNA_LIGASE_I"/>
    <property type="match status" value="1"/>
</dbReference>
<evidence type="ECO:0000256" key="4">
    <source>
        <dbReference type="ARBA" id="ARBA00022598"/>
    </source>
</evidence>
<dbReference type="NCBIfam" id="NF004349">
    <property type="entry name" value="PRK05729.1"/>
    <property type="match status" value="1"/>
</dbReference>
<dbReference type="HAMAP" id="MF_02004">
    <property type="entry name" value="Val_tRNA_synth_type1"/>
    <property type="match status" value="1"/>
</dbReference>
<evidence type="ECO:0000256" key="7">
    <source>
        <dbReference type="ARBA" id="ARBA00022917"/>
    </source>
</evidence>
<dbReference type="InterPro" id="IPR009008">
    <property type="entry name" value="Val/Leu/Ile-tRNA-synth_edit"/>
</dbReference>
<dbReference type="Pfam" id="PF00133">
    <property type="entry name" value="tRNA-synt_1"/>
    <property type="match status" value="1"/>
</dbReference>
<dbReference type="Proteomes" id="UP000011174">
    <property type="component" value="Chromosome"/>
</dbReference>
<dbReference type="AlphaFoldDB" id="L7VJT1"/>
<comment type="subcellular location">
    <subcellularLocation>
        <location evidence="1 10">Cytoplasm</location>
    </subcellularLocation>
</comment>
<comment type="catalytic activity">
    <reaction evidence="10">
        <text>tRNA(Val) + L-valine + ATP = L-valyl-tRNA(Val) + AMP + diphosphate</text>
        <dbReference type="Rhea" id="RHEA:10704"/>
        <dbReference type="Rhea" id="RHEA-COMP:9672"/>
        <dbReference type="Rhea" id="RHEA-COMP:9708"/>
        <dbReference type="ChEBI" id="CHEBI:30616"/>
        <dbReference type="ChEBI" id="CHEBI:33019"/>
        <dbReference type="ChEBI" id="CHEBI:57762"/>
        <dbReference type="ChEBI" id="CHEBI:78442"/>
        <dbReference type="ChEBI" id="CHEBI:78537"/>
        <dbReference type="ChEBI" id="CHEBI:456215"/>
        <dbReference type="EC" id="6.1.1.9"/>
    </reaction>
</comment>
<keyword evidence="9 10" id="KW-0030">Aminoacyl-tRNA synthetase</keyword>
<evidence type="ECO:0000256" key="3">
    <source>
        <dbReference type="ARBA" id="ARBA00022490"/>
    </source>
</evidence>
<comment type="subunit">
    <text evidence="2 10">Monomer.</text>
</comment>